<proteinExistence type="predicted"/>
<gene>
    <name evidence="1" type="ORF">NQ315_014904</name>
</gene>
<protein>
    <submittedName>
        <fullName evidence="1">Uncharacterized protein</fullName>
    </submittedName>
</protein>
<reference evidence="1 2" key="1">
    <citation type="journal article" date="2023" name="Insect Mol. Biol.">
        <title>Genome sequencing provides insights into the evolution of gene families encoding plant cell wall-degrading enzymes in longhorned beetles.</title>
        <authorList>
            <person name="Shin N.R."/>
            <person name="Okamura Y."/>
            <person name="Kirsch R."/>
            <person name="Pauchet Y."/>
        </authorList>
    </citation>
    <scope>NUCLEOTIDE SEQUENCE [LARGE SCALE GENOMIC DNA]</scope>
    <source>
        <strain evidence="1">EAD_L_NR</strain>
    </source>
</reference>
<organism evidence="1 2">
    <name type="scientific">Exocentrus adspersus</name>
    <dbReference type="NCBI Taxonomy" id="1586481"/>
    <lineage>
        <taxon>Eukaryota</taxon>
        <taxon>Metazoa</taxon>
        <taxon>Ecdysozoa</taxon>
        <taxon>Arthropoda</taxon>
        <taxon>Hexapoda</taxon>
        <taxon>Insecta</taxon>
        <taxon>Pterygota</taxon>
        <taxon>Neoptera</taxon>
        <taxon>Endopterygota</taxon>
        <taxon>Coleoptera</taxon>
        <taxon>Polyphaga</taxon>
        <taxon>Cucujiformia</taxon>
        <taxon>Chrysomeloidea</taxon>
        <taxon>Cerambycidae</taxon>
        <taxon>Lamiinae</taxon>
        <taxon>Acanthocinini</taxon>
        <taxon>Exocentrus</taxon>
    </lineage>
</organism>
<accession>A0AAV8VM56</accession>
<comment type="caution">
    <text evidence="1">The sequence shown here is derived from an EMBL/GenBank/DDBJ whole genome shotgun (WGS) entry which is preliminary data.</text>
</comment>
<evidence type="ECO:0000313" key="1">
    <source>
        <dbReference type="EMBL" id="KAJ8914891.1"/>
    </source>
</evidence>
<evidence type="ECO:0000313" key="2">
    <source>
        <dbReference type="Proteomes" id="UP001159042"/>
    </source>
</evidence>
<dbReference type="AlphaFoldDB" id="A0AAV8VM56"/>
<keyword evidence="2" id="KW-1185">Reference proteome</keyword>
<name>A0AAV8VM56_9CUCU</name>
<dbReference type="EMBL" id="JANEYG010000062">
    <property type="protein sequence ID" value="KAJ8914891.1"/>
    <property type="molecule type" value="Genomic_DNA"/>
</dbReference>
<sequence length="59" mass="6719">MINAIMVTKSCVYLHTTANTIQLNVFGEYAKITMTSHRQKQNISHLCSPHGRDYPRGLQ</sequence>
<dbReference type="Proteomes" id="UP001159042">
    <property type="component" value="Unassembled WGS sequence"/>
</dbReference>